<gene>
    <name evidence="1" type="ORF">HPB48_017806</name>
</gene>
<protein>
    <submittedName>
        <fullName evidence="1">Uncharacterized protein</fullName>
    </submittedName>
</protein>
<dbReference type="Gene3D" id="1.10.10.60">
    <property type="entry name" value="Homeodomain-like"/>
    <property type="match status" value="1"/>
</dbReference>
<proteinExistence type="predicted"/>
<dbReference type="OrthoDB" id="3229771at2759"/>
<dbReference type="AlphaFoldDB" id="A0A9J6FKA8"/>
<dbReference type="Proteomes" id="UP000821853">
    <property type="component" value="Chromosome 1"/>
</dbReference>
<dbReference type="VEuPathDB" id="VectorBase:HLOH_040739"/>
<keyword evidence="2" id="KW-1185">Reference proteome</keyword>
<evidence type="ECO:0000313" key="2">
    <source>
        <dbReference type="Proteomes" id="UP000821853"/>
    </source>
</evidence>
<accession>A0A9J6FKA8</accession>
<dbReference type="EMBL" id="JABSTR010000001">
    <property type="protein sequence ID" value="KAH9363239.1"/>
    <property type="molecule type" value="Genomic_DNA"/>
</dbReference>
<reference evidence="1 2" key="1">
    <citation type="journal article" date="2020" name="Cell">
        <title>Large-Scale Comparative Analyses of Tick Genomes Elucidate Their Genetic Diversity and Vector Capacities.</title>
        <authorList>
            <consortium name="Tick Genome and Microbiome Consortium (TIGMIC)"/>
            <person name="Jia N."/>
            <person name="Wang J."/>
            <person name="Shi W."/>
            <person name="Du L."/>
            <person name="Sun Y."/>
            <person name="Zhan W."/>
            <person name="Jiang J.F."/>
            <person name="Wang Q."/>
            <person name="Zhang B."/>
            <person name="Ji P."/>
            <person name="Bell-Sakyi L."/>
            <person name="Cui X.M."/>
            <person name="Yuan T.T."/>
            <person name="Jiang B.G."/>
            <person name="Yang W.F."/>
            <person name="Lam T.T."/>
            <person name="Chang Q.C."/>
            <person name="Ding S.J."/>
            <person name="Wang X.J."/>
            <person name="Zhu J.G."/>
            <person name="Ruan X.D."/>
            <person name="Zhao L."/>
            <person name="Wei J.T."/>
            <person name="Ye R.Z."/>
            <person name="Que T.C."/>
            <person name="Du C.H."/>
            <person name="Zhou Y.H."/>
            <person name="Cheng J.X."/>
            <person name="Dai P.F."/>
            <person name="Guo W.B."/>
            <person name="Han X.H."/>
            <person name="Huang E.J."/>
            <person name="Li L.F."/>
            <person name="Wei W."/>
            <person name="Gao Y.C."/>
            <person name="Liu J.Z."/>
            <person name="Shao H.Z."/>
            <person name="Wang X."/>
            <person name="Wang C.C."/>
            <person name="Yang T.C."/>
            <person name="Huo Q.B."/>
            <person name="Li W."/>
            <person name="Chen H.Y."/>
            <person name="Chen S.E."/>
            <person name="Zhou L.G."/>
            <person name="Ni X.B."/>
            <person name="Tian J.H."/>
            <person name="Sheng Y."/>
            <person name="Liu T."/>
            <person name="Pan Y.S."/>
            <person name="Xia L.Y."/>
            <person name="Li J."/>
            <person name="Zhao F."/>
            <person name="Cao W.C."/>
        </authorList>
    </citation>
    <scope>NUCLEOTIDE SEQUENCE [LARGE SCALE GENOMIC DNA]</scope>
    <source>
        <strain evidence="1">HaeL-2018</strain>
    </source>
</reference>
<sequence length="169" mass="19678">MSNPIQSKHCQPSPPFPLERLPFFAMHSYTVKRKLKVADWHRKNGRNVHLTSCVFKLDRKRVRECDNNSEVLLQKNFGKSKVRRKLSSGAPVFSEELNDNLYEFFERERNCGRAVSNILLSKEALNIPNKLELGNFKAYSQYLKGWKQWFGVSMRQATNGSQKIARKLC</sequence>
<dbReference type="GO" id="GO:0003677">
    <property type="term" value="F:DNA binding"/>
    <property type="evidence" value="ECO:0007669"/>
    <property type="project" value="UniProtKB-KW"/>
</dbReference>
<name>A0A9J6FKA8_HAELO</name>
<organism evidence="1 2">
    <name type="scientific">Haemaphysalis longicornis</name>
    <name type="common">Bush tick</name>
    <dbReference type="NCBI Taxonomy" id="44386"/>
    <lineage>
        <taxon>Eukaryota</taxon>
        <taxon>Metazoa</taxon>
        <taxon>Ecdysozoa</taxon>
        <taxon>Arthropoda</taxon>
        <taxon>Chelicerata</taxon>
        <taxon>Arachnida</taxon>
        <taxon>Acari</taxon>
        <taxon>Parasitiformes</taxon>
        <taxon>Ixodida</taxon>
        <taxon>Ixodoidea</taxon>
        <taxon>Ixodidae</taxon>
        <taxon>Haemaphysalinae</taxon>
        <taxon>Haemaphysalis</taxon>
    </lineage>
</organism>
<comment type="caution">
    <text evidence="1">The sequence shown here is derived from an EMBL/GenBank/DDBJ whole genome shotgun (WGS) entry which is preliminary data.</text>
</comment>
<evidence type="ECO:0000313" key="1">
    <source>
        <dbReference type="EMBL" id="KAH9363239.1"/>
    </source>
</evidence>